<dbReference type="Gene3D" id="1.10.1060.10">
    <property type="entry name" value="Alpha-helical ferredoxin"/>
    <property type="match status" value="1"/>
</dbReference>
<dbReference type="InterPro" id="IPR004489">
    <property type="entry name" value="Succ_DH/fum_Rdtase_Fe-S"/>
</dbReference>
<sequence length="233" mass="26851">MQMKFKIFRFDPQKDAEPYFQDYTVEAEPWERLLDCLNRIKWEQDGTLSYRMSCAHGVCGSDAMKINGRCALACQKLVKDYAESEVLIEPLPTFPVLKDLIVDLTVFFDRVAWVRPFIIAGDVPEKERLQTPEDRKKVDEVIRCILCACCVGACPVSNENEQYLGPAALVQAFRRIFDSRDLEYEQRLKQLDYPDGVWGCVNYFECTRVCPKEIPVTKSINIIKGEIQKTKSS</sequence>
<comment type="similarity">
    <text evidence="3">Belongs to the succinate dehydrogenase/fumarate reductase iron-sulfur protein family.</text>
</comment>
<evidence type="ECO:0000256" key="9">
    <source>
        <dbReference type="ARBA" id="ARBA00023002"/>
    </source>
</evidence>
<reference evidence="17" key="1">
    <citation type="submission" date="2012-06" db="EMBL/GenBank/DDBJ databases">
        <title>Complete sequence of chromosome of Desulfomonile tiedjei DSM 6799.</title>
        <authorList>
            <person name="Lucas S."/>
            <person name="Copeland A."/>
            <person name="Lapidus A."/>
            <person name="Glavina del Rio T."/>
            <person name="Dalin E."/>
            <person name="Tice H."/>
            <person name="Bruce D."/>
            <person name="Goodwin L."/>
            <person name="Pitluck S."/>
            <person name="Peters L."/>
            <person name="Ovchinnikova G."/>
            <person name="Zeytun A."/>
            <person name="Lu M."/>
            <person name="Kyrpides N."/>
            <person name="Mavromatis K."/>
            <person name="Ivanova N."/>
            <person name="Brettin T."/>
            <person name="Detter J.C."/>
            <person name="Han C."/>
            <person name="Larimer F."/>
            <person name="Land M."/>
            <person name="Hauser L."/>
            <person name="Markowitz V."/>
            <person name="Cheng J.-F."/>
            <person name="Hugenholtz P."/>
            <person name="Woyke T."/>
            <person name="Wu D."/>
            <person name="Spring S."/>
            <person name="Schroeder M."/>
            <person name="Brambilla E."/>
            <person name="Klenk H.-P."/>
            <person name="Eisen J.A."/>
        </authorList>
    </citation>
    <scope>NUCLEOTIDE SEQUENCE [LARGE SCALE GENOMIC DNA]</scope>
    <source>
        <strain evidence="17">ATCC 49306 / DSM 6799 / DCB-1</strain>
    </source>
</reference>
<dbReference type="KEGG" id="dti:Desti_2611"/>
<evidence type="ECO:0000256" key="13">
    <source>
        <dbReference type="ARBA" id="ARBA00034078"/>
    </source>
</evidence>
<dbReference type="GO" id="GO:0046872">
    <property type="term" value="F:metal ion binding"/>
    <property type="evidence" value="ECO:0007669"/>
    <property type="project" value="UniProtKB-KW"/>
</dbReference>
<evidence type="ECO:0000256" key="14">
    <source>
        <dbReference type="ARBA" id="ARBA00066269"/>
    </source>
</evidence>
<keyword evidence="11" id="KW-0411">Iron-sulfur</keyword>
<comment type="cofactor">
    <cofactor evidence="13">
        <name>[2Fe-2S] cluster</name>
        <dbReference type="ChEBI" id="CHEBI:190135"/>
    </cofactor>
</comment>
<dbReference type="InterPro" id="IPR017900">
    <property type="entry name" value="4Fe4S_Fe_S_CS"/>
</dbReference>
<dbReference type="Pfam" id="PF13085">
    <property type="entry name" value="Fer2_3"/>
    <property type="match status" value="1"/>
</dbReference>
<dbReference type="GO" id="GO:0051539">
    <property type="term" value="F:4 iron, 4 sulfur cluster binding"/>
    <property type="evidence" value="ECO:0007669"/>
    <property type="project" value="UniProtKB-KW"/>
</dbReference>
<keyword evidence="9" id="KW-0560">Oxidoreductase</keyword>
<dbReference type="PATRIC" id="fig|706587.4.peg.2986"/>
<dbReference type="eggNOG" id="COG0479">
    <property type="taxonomic scope" value="Bacteria"/>
</dbReference>
<evidence type="ECO:0000256" key="12">
    <source>
        <dbReference type="ARBA" id="ARBA00023291"/>
    </source>
</evidence>
<evidence type="ECO:0000256" key="1">
    <source>
        <dbReference type="ARBA" id="ARBA00001927"/>
    </source>
</evidence>
<evidence type="ECO:0000256" key="10">
    <source>
        <dbReference type="ARBA" id="ARBA00023004"/>
    </source>
</evidence>
<keyword evidence="7" id="KW-0001">2Fe-2S</keyword>
<dbReference type="Proteomes" id="UP000006055">
    <property type="component" value="Chromosome"/>
</dbReference>
<dbReference type="InterPro" id="IPR017896">
    <property type="entry name" value="4Fe4S_Fe-S-bd"/>
</dbReference>
<dbReference type="AlphaFoldDB" id="I4C6V0"/>
<evidence type="ECO:0000256" key="6">
    <source>
        <dbReference type="ARBA" id="ARBA00022532"/>
    </source>
</evidence>
<dbReference type="SUPFAM" id="SSF54292">
    <property type="entry name" value="2Fe-2S ferredoxin-like"/>
    <property type="match status" value="1"/>
</dbReference>
<dbReference type="GO" id="GO:0051537">
    <property type="term" value="F:2 iron, 2 sulfur cluster binding"/>
    <property type="evidence" value="ECO:0007669"/>
    <property type="project" value="UniProtKB-KW"/>
</dbReference>
<comment type="cofactor">
    <cofactor evidence="1">
        <name>[3Fe-4S] cluster</name>
        <dbReference type="ChEBI" id="CHEBI:21137"/>
    </cofactor>
</comment>
<accession>I4C6V0</accession>
<dbReference type="GO" id="GO:0009055">
    <property type="term" value="F:electron transfer activity"/>
    <property type="evidence" value="ECO:0007669"/>
    <property type="project" value="InterPro"/>
</dbReference>
<comment type="cofactor">
    <cofactor evidence="2">
        <name>[4Fe-4S] cluster</name>
        <dbReference type="ChEBI" id="CHEBI:49883"/>
    </cofactor>
</comment>
<dbReference type="InterPro" id="IPR050573">
    <property type="entry name" value="SDH/FRD_Iron-Sulfur"/>
</dbReference>
<evidence type="ECO:0000256" key="11">
    <source>
        <dbReference type="ARBA" id="ARBA00023014"/>
    </source>
</evidence>
<feature type="domain" description="4Fe-4S ferredoxin-type" evidence="15">
    <location>
        <begin position="134"/>
        <end position="164"/>
    </location>
</feature>
<comment type="subunit">
    <text evidence="14">Part of an enzyme complex containing three subunits: a flavoprotein (frdA), an iron-sulfur protein (frdB), and diheme cytochrome b (frdC).</text>
</comment>
<dbReference type="PANTHER" id="PTHR11921">
    <property type="entry name" value="SUCCINATE DEHYDROGENASE IRON-SULFUR PROTEIN"/>
    <property type="match status" value="1"/>
</dbReference>
<evidence type="ECO:0000313" key="16">
    <source>
        <dbReference type="EMBL" id="AFM25291.1"/>
    </source>
</evidence>
<keyword evidence="12" id="KW-0003">3Fe-4S</keyword>
<evidence type="ECO:0000256" key="4">
    <source>
        <dbReference type="ARBA" id="ARBA00012792"/>
    </source>
</evidence>
<keyword evidence="17" id="KW-1185">Reference proteome</keyword>
<dbReference type="Gene3D" id="3.10.20.30">
    <property type="match status" value="1"/>
</dbReference>
<dbReference type="GO" id="GO:0051538">
    <property type="term" value="F:3 iron, 4 sulfur cluster binding"/>
    <property type="evidence" value="ECO:0007669"/>
    <property type="project" value="UniProtKB-KW"/>
</dbReference>
<dbReference type="InterPro" id="IPR009051">
    <property type="entry name" value="Helical_ferredxn"/>
</dbReference>
<dbReference type="FunFam" id="1.10.1060.10:FF:000003">
    <property type="entry name" value="Succinate dehydrogenase iron-sulfur subunit"/>
    <property type="match status" value="1"/>
</dbReference>
<dbReference type="OrthoDB" id="9804391at2"/>
<name>I4C6V0_DESTA</name>
<dbReference type="EMBL" id="CP003360">
    <property type="protein sequence ID" value="AFM25291.1"/>
    <property type="molecule type" value="Genomic_DNA"/>
</dbReference>
<protein>
    <recommendedName>
        <fullName evidence="4">succinate dehydrogenase</fullName>
        <ecNumber evidence="4">1.3.5.1</ecNumber>
    </recommendedName>
</protein>
<evidence type="ECO:0000256" key="3">
    <source>
        <dbReference type="ARBA" id="ARBA00009433"/>
    </source>
</evidence>
<dbReference type="Pfam" id="PF13183">
    <property type="entry name" value="Fer4_8"/>
    <property type="match status" value="1"/>
</dbReference>
<keyword evidence="10" id="KW-0408">Iron</keyword>
<evidence type="ECO:0000256" key="5">
    <source>
        <dbReference type="ARBA" id="ARBA00022485"/>
    </source>
</evidence>
<dbReference type="NCBIfam" id="TIGR00384">
    <property type="entry name" value="dhsB"/>
    <property type="match status" value="1"/>
</dbReference>
<keyword evidence="6" id="KW-0816">Tricarboxylic acid cycle</keyword>
<dbReference type="GO" id="GO:0022904">
    <property type="term" value="P:respiratory electron transport chain"/>
    <property type="evidence" value="ECO:0007669"/>
    <property type="project" value="TreeGrafter"/>
</dbReference>
<dbReference type="PROSITE" id="PS51379">
    <property type="entry name" value="4FE4S_FER_2"/>
    <property type="match status" value="1"/>
</dbReference>
<evidence type="ECO:0000256" key="2">
    <source>
        <dbReference type="ARBA" id="ARBA00001966"/>
    </source>
</evidence>
<keyword evidence="5" id="KW-0004">4Fe-4S</keyword>
<dbReference type="InterPro" id="IPR025192">
    <property type="entry name" value="Succ_DH/fum_Rdtase_N"/>
</dbReference>
<dbReference type="PANTHER" id="PTHR11921:SF29">
    <property type="entry name" value="SUCCINATE DEHYDROGENASE [UBIQUINONE] IRON-SULFUR SUBUNIT, MITOCHONDRIAL"/>
    <property type="match status" value="1"/>
</dbReference>
<gene>
    <name evidence="16" type="ordered locus">Desti_2611</name>
</gene>
<dbReference type="InterPro" id="IPR036010">
    <property type="entry name" value="2Fe-2S_ferredoxin-like_sf"/>
</dbReference>
<dbReference type="SUPFAM" id="SSF46548">
    <property type="entry name" value="alpha-helical ferredoxin"/>
    <property type="match status" value="1"/>
</dbReference>
<dbReference type="EC" id="1.3.5.1" evidence="4"/>
<evidence type="ECO:0000259" key="15">
    <source>
        <dbReference type="PROSITE" id="PS51379"/>
    </source>
</evidence>
<evidence type="ECO:0000313" key="17">
    <source>
        <dbReference type="Proteomes" id="UP000006055"/>
    </source>
</evidence>
<dbReference type="NCBIfam" id="NF004616">
    <property type="entry name" value="PRK05950.1"/>
    <property type="match status" value="1"/>
</dbReference>
<proteinExistence type="inferred from homology"/>
<dbReference type="HOGENOM" id="CLU_044838_3_0_7"/>
<evidence type="ECO:0000256" key="8">
    <source>
        <dbReference type="ARBA" id="ARBA00022723"/>
    </source>
</evidence>
<dbReference type="GO" id="GO:0006099">
    <property type="term" value="P:tricarboxylic acid cycle"/>
    <property type="evidence" value="ECO:0007669"/>
    <property type="project" value="UniProtKB-KW"/>
</dbReference>
<organism evidence="16 17">
    <name type="scientific">Desulfomonile tiedjei (strain ATCC 49306 / DSM 6799 / DCB-1)</name>
    <dbReference type="NCBI Taxonomy" id="706587"/>
    <lineage>
        <taxon>Bacteria</taxon>
        <taxon>Pseudomonadati</taxon>
        <taxon>Thermodesulfobacteriota</taxon>
        <taxon>Desulfomonilia</taxon>
        <taxon>Desulfomonilales</taxon>
        <taxon>Desulfomonilaceae</taxon>
        <taxon>Desulfomonile</taxon>
    </lineage>
</organism>
<keyword evidence="8" id="KW-0479">Metal-binding</keyword>
<dbReference type="PROSITE" id="PS00198">
    <property type="entry name" value="4FE4S_FER_1"/>
    <property type="match status" value="1"/>
</dbReference>
<dbReference type="STRING" id="706587.Desti_2611"/>
<dbReference type="InterPro" id="IPR012675">
    <property type="entry name" value="Beta-grasp_dom_sf"/>
</dbReference>
<dbReference type="GO" id="GO:0008177">
    <property type="term" value="F:succinate dehydrogenase (quinone) activity"/>
    <property type="evidence" value="ECO:0007669"/>
    <property type="project" value="UniProtKB-EC"/>
</dbReference>
<dbReference type="RefSeq" id="WP_014810432.1">
    <property type="nucleotide sequence ID" value="NC_018025.1"/>
</dbReference>
<evidence type="ECO:0000256" key="7">
    <source>
        <dbReference type="ARBA" id="ARBA00022714"/>
    </source>
</evidence>